<name>A0A0G0U3J9_9BACT</name>
<proteinExistence type="predicted"/>
<reference evidence="2 3" key="1">
    <citation type="journal article" date="2015" name="Nature">
        <title>rRNA introns, odd ribosomes, and small enigmatic genomes across a large radiation of phyla.</title>
        <authorList>
            <person name="Brown C.T."/>
            <person name="Hug L.A."/>
            <person name="Thomas B.C."/>
            <person name="Sharon I."/>
            <person name="Castelle C.J."/>
            <person name="Singh A."/>
            <person name="Wilkins M.J."/>
            <person name="Williams K.H."/>
            <person name="Banfield J.F."/>
        </authorList>
    </citation>
    <scope>NUCLEOTIDE SEQUENCE [LARGE SCALE GENOMIC DNA]</scope>
</reference>
<evidence type="ECO:0000313" key="3">
    <source>
        <dbReference type="Proteomes" id="UP000034601"/>
    </source>
</evidence>
<dbReference type="EMBL" id="LCAB01000003">
    <property type="protein sequence ID" value="KKR83663.1"/>
    <property type="molecule type" value="Genomic_DNA"/>
</dbReference>
<sequence length="487" mass="55401">MDNFDDIDEKIKTKKDSNKEDKITYSLDAPNTIDVLSSKGKLVYLTENLELIDSVKHNDELFVPPPLNSIPYLIADAEKVLGYLEEYRENPHHALDLYEELIAYHQNISELPHEVYYDLLVLWDIHTYLIDKIHFSPILYLYAVKERGKSRTGKGLIFVSRRGVWTETVREADIIRWGNDHQAALGFDVKNAPKKFERANCDDLILARFEKGSVSSRTLWPEKGAFRDTKTFNLFGPTIIATNRPVDDILESRSISIDMKPTSRRFNNPVVSESAFDLKCKLAAFRILHYKDELMEADKPASGRLGDIVSSLHKIVLTFFPNKKESFFKFLKTVESRKKDDATDTLEAKIIEIVIAIENQVDGGFLSVETITREFNKGKEDKFALPEDTIGKILKGLGFEKKRTADKRGIYYNLELIEKLKLNYGFNVSNDTSDTETDIPSTDKAAPSVDSGIPETESHESQVSLDLGKEIFGEGTRWANESERGKA</sequence>
<feature type="region of interest" description="Disordered" evidence="1">
    <location>
        <begin position="431"/>
        <end position="466"/>
    </location>
</feature>
<accession>A0A0G0U3J9</accession>
<dbReference type="AlphaFoldDB" id="A0A0G0U3J9"/>
<protein>
    <submittedName>
        <fullName evidence="2">Primase protein</fullName>
    </submittedName>
</protein>
<gene>
    <name evidence="2" type="ORF">UU29_C0003G0065</name>
</gene>
<organism evidence="2 3">
    <name type="scientific">Candidatus Daviesbacteria bacterium GW2011_GWA2_40_9</name>
    <dbReference type="NCBI Taxonomy" id="1618424"/>
    <lineage>
        <taxon>Bacteria</taxon>
        <taxon>Candidatus Daviesiibacteriota</taxon>
    </lineage>
</organism>
<comment type="caution">
    <text evidence="2">The sequence shown here is derived from an EMBL/GenBank/DDBJ whole genome shotgun (WGS) entry which is preliminary data.</text>
</comment>
<dbReference type="Proteomes" id="UP000034601">
    <property type="component" value="Unassembled WGS sequence"/>
</dbReference>
<evidence type="ECO:0000313" key="2">
    <source>
        <dbReference type="EMBL" id="KKR83663.1"/>
    </source>
</evidence>
<evidence type="ECO:0000256" key="1">
    <source>
        <dbReference type="SAM" id="MobiDB-lite"/>
    </source>
</evidence>